<dbReference type="Proteomes" id="UP000267821">
    <property type="component" value="Unassembled WGS sequence"/>
</dbReference>
<proteinExistence type="predicted"/>
<protein>
    <submittedName>
        <fullName evidence="2">Uncharacterized protein</fullName>
    </submittedName>
</protein>
<reference evidence="2 3" key="1">
    <citation type="journal article" date="2018" name="Nat. Ecol. Evol.">
        <title>Pezizomycetes genomes reveal the molecular basis of ectomycorrhizal truffle lifestyle.</title>
        <authorList>
            <person name="Murat C."/>
            <person name="Payen T."/>
            <person name="Noel B."/>
            <person name="Kuo A."/>
            <person name="Morin E."/>
            <person name="Chen J."/>
            <person name="Kohler A."/>
            <person name="Krizsan K."/>
            <person name="Balestrini R."/>
            <person name="Da Silva C."/>
            <person name="Montanini B."/>
            <person name="Hainaut M."/>
            <person name="Levati E."/>
            <person name="Barry K.W."/>
            <person name="Belfiori B."/>
            <person name="Cichocki N."/>
            <person name="Clum A."/>
            <person name="Dockter R.B."/>
            <person name="Fauchery L."/>
            <person name="Guy J."/>
            <person name="Iotti M."/>
            <person name="Le Tacon F."/>
            <person name="Lindquist E.A."/>
            <person name="Lipzen A."/>
            <person name="Malagnac F."/>
            <person name="Mello A."/>
            <person name="Molinier V."/>
            <person name="Miyauchi S."/>
            <person name="Poulain J."/>
            <person name="Riccioni C."/>
            <person name="Rubini A."/>
            <person name="Sitrit Y."/>
            <person name="Splivallo R."/>
            <person name="Traeger S."/>
            <person name="Wang M."/>
            <person name="Zifcakova L."/>
            <person name="Wipf D."/>
            <person name="Zambonelli A."/>
            <person name="Paolocci F."/>
            <person name="Nowrousian M."/>
            <person name="Ottonello S."/>
            <person name="Baldrian P."/>
            <person name="Spatafora J.W."/>
            <person name="Henrissat B."/>
            <person name="Nagy L.G."/>
            <person name="Aury J.M."/>
            <person name="Wincker P."/>
            <person name="Grigoriev I.V."/>
            <person name="Bonfante P."/>
            <person name="Martin F.M."/>
        </authorList>
    </citation>
    <scope>NUCLEOTIDE SEQUENCE [LARGE SCALE GENOMIC DNA]</scope>
    <source>
        <strain evidence="2 3">ATCC MYA-4762</strain>
    </source>
</reference>
<dbReference type="OrthoDB" id="5404004at2759"/>
<feature type="region of interest" description="Disordered" evidence="1">
    <location>
        <begin position="450"/>
        <end position="487"/>
    </location>
</feature>
<sequence length="535" mass="58640">MARLHRSKSTKELRTKYEVPDEEPPRSSAQFPPHTPNRLTRRRAGTIIEPKRLSPSKSVADLRVTISQGMLVTSPPLPERHSNVGLPGTPYRLAFPHTHGPYMESFLPRTSSPISLSSPNTAGVGVAIGSPTEEKPRYIRGTGNTLEATGHSASTSIPSFYLPPEPFDIRGDIDWNEKQSNGCNGDQRGGWRKLFGRTLFGSKKAPAAQIPVEEASLQPRHIRIPLVTAATAGGTPTVNTVEREESQEQKIVDQKTKSRSLPQLLNVEIPTVEMERYSIMFRGLLRDESPTKTQHAQKMSLYDRRRSKDALRGSAGKGQLKLQLEPLKRHATAGGRITTPTPNIPDSTTSFSVATKPNEAPKNNTRLGRSNTIAALTHVSHSGSGFVGTTDAIPSVVLQKRKNNLVTLETGGDCMDSNVALSANGSFDEGDDCWFSRSGLPSTKYSTECEKSPVIKDSPKSSLKQASPNRTSPKQSSLKQSPLRTEEELMIAAQQSIQRQISISQRQLLLPVVRERTKPAGIQKPPEFTSTTLNR</sequence>
<evidence type="ECO:0000313" key="2">
    <source>
        <dbReference type="EMBL" id="RPB18974.1"/>
    </source>
</evidence>
<feature type="compositionally biased region" description="Basic and acidic residues" evidence="1">
    <location>
        <begin position="450"/>
        <end position="459"/>
    </location>
</feature>
<name>A0A3N4L7U3_9PEZI</name>
<accession>A0A3N4L7U3</accession>
<keyword evidence="3" id="KW-1185">Reference proteome</keyword>
<dbReference type="InParanoid" id="A0A3N4L7U3"/>
<feature type="compositionally biased region" description="Basic and acidic residues" evidence="1">
    <location>
        <begin position="301"/>
        <end position="311"/>
    </location>
</feature>
<organism evidence="2 3">
    <name type="scientific">Terfezia boudieri ATCC MYA-4762</name>
    <dbReference type="NCBI Taxonomy" id="1051890"/>
    <lineage>
        <taxon>Eukaryota</taxon>
        <taxon>Fungi</taxon>
        <taxon>Dikarya</taxon>
        <taxon>Ascomycota</taxon>
        <taxon>Pezizomycotina</taxon>
        <taxon>Pezizomycetes</taxon>
        <taxon>Pezizales</taxon>
        <taxon>Pezizaceae</taxon>
        <taxon>Terfezia</taxon>
    </lineage>
</organism>
<feature type="compositionally biased region" description="Polar residues" evidence="1">
    <location>
        <begin position="460"/>
        <end position="483"/>
    </location>
</feature>
<feature type="region of interest" description="Disordered" evidence="1">
    <location>
        <begin position="290"/>
        <end position="317"/>
    </location>
</feature>
<evidence type="ECO:0000313" key="3">
    <source>
        <dbReference type="Proteomes" id="UP000267821"/>
    </source>
</evidence>
<feature type="region of interest" description="Disordered" evidence="1">
    <location>
        <begin position="1"/>
        <end position="44"/>
    </location>
</feature>
<gene>
    <name evidence="2" type="ORF">L211DRAFT_670641</name>
</gene>
<dbReference type="EMBL" id="ML121602">
    <property type="protein sequence ID" value="RPB18974.1"/>
    <property type="molecule type" value="Genomic_DNA"/>
</dbReference>
<feature type="compositionally biased region" description="Basic and acidic residues" evidence="1">
    <location>
        <begin position="9"/>
        <end position="25"/>
    </location>
</feature>
<feature type="region of interest" description="Disordered" evidence="1">
    <location>
        <begin position="333"/>
        <end position="366"/>
    </location>
</feature>
<feature type="compositionally biased region" description="Polar residues" evidence="1">
    <location>
        <begin position="338"/>
        <end position="366"/>
    </location>
</feature>
<dbReference type="AlphaFoldDB" id="A0A3N4L7U3"/>
<evidence type="ECO:0000256" key="1">
    <source>
        <dbReference type="SAM" id="MobiDB-lite"/>
    </source>
</evidence>
<feature type="region of interest" description="Disordered" evidence="1">
    <location>
        <begin position="516"/>
        <end position="535"/>
    </location>
</feature>